<gene>
    <name evidence="1" type="ORF">IF1G_00854</name>
</gene>
<organism evidence="1 2">
    <name type="scientific">Cordyceps javanica</name>
    <dbReference type="NCBI Taxonomy" id="43265"/>
    <lineage>
        <taxon>Eukaryota</taxon>
        <taxon>Fungi</taxon>
        <taxon>Dikarya</taxon>
        <taxon>Ascomycota</taxon>
        <taxon>Pezizomycotina</taxon>
        <taxon>Sordariomycetes</taxon>
        <taxon>Hypocreomycetidae</taxon>
        <taxon>Hypocreales</taxon>
        <taxon>Cordycipitaceae</taxon>
        <taxon>Cordyceps</taxon>
    </lineage>
</organism>
<evidence type="ECO:0000313" key="2">
    <source>
        <dbReference type="Proteomes" id="UP000315783"/>
    </source>
</evidence>
<name>A0A545WDN9_9HYPO</name>
<keyword evidence="2" id="KW-1185">Reference proteome</keyword>
<evidence type="ECO:0000313" key="1">
    <source>
        <dbReference type="EMBL" id="TQW00923.1"/>
    </source>
</evidence>
<sequence length="105" mass="11385">MEEYGGILVAVRLKRASGLSGPFLGPSYSVPTGYLSGIGRSQVICSVGRCGILAAKTNAPLAHSIKGARLRRETYMFILASTLHPTMSWNGPFISSCWFCRTCER</sequence>
<accession>A0A545WDN9</accession>
<dbReference type="AlphaFoldDB" id="A0A545WDN9"/>
<dbReference type="Proteomes" id="UP000315783">
    <property type="component" value="Unassembled WGS sequence"/>
</dbReference>
<comment type="caution">
    <text evidence="1">The sequence shown here is derived from an EMBL/GenBank/DDBJ whole genome shotgun (WGS) entry which is preliminary data.</text>
</comment>
<protein>
    <submittedName>
        <fullName evidence="1">Uncharacterized protein</fullName>
    </submittedName>
</protein>
<reference evidence="1 2" key="1">
    <citation type="journal article" date="2019" name="Appl. Microbiol. Biotechnol.">
        <title>Genome sequence of Isaria javanica and comparative genome analysis insights into family S53 peptidase evolution in fungal entomopathogens.</title>
        <authorList>
            <person name="Lin R."/>
            <person name="Zhang X."/>
            <person name="Xin B."/>
            <person name="Zou M."/>
            <person name="Gao Y."/>
            <person name="Qin F."/>
            <person name="Hu Q."/>
            <person name="Xie B."/>
            <person name="Cheng X."/>
        </authorList>
    </citation>
    <scope>NUCLEOTIDE SEQUENCE [LARGE SCALE GENOMIC DNA]</scope>
    <source>
        <strain evidence="1 2">IJ1G</strain>
    </source>
</reference>
<proteinExistence type="predicted"/>
<dbReference type="EMBL" id="SPUK01000001">
    <property type="protein sequence ID" value="TQW00923.1"/>
    <property type="molecule type" value="Genomic_DNA"/>
</dbReference>